<accession>A0A1H4E149</accession>
<evidence type="ECO:0000256" key="1">
    <source>
        <dbReference type="ARBA" id="ARBA00001966"/>
    </source>
</evidence>
<evidence type="ECO:0000256" key="9">
    <source>
        <dbReference type="ARBA" id="ARBA00023186"/>
    </source>
</evidence>
<evidence type="ECO:0000256" key="7">
    <source>
        <dbReference type="ARBA" id="ARBA00023004"/>
    </source>
</evidence>
<protein>
    <recommendedName>
        <fullName evidence="3 10">Heme chaperone HemW</fullName>
    </recommendedName>
</protein>
<dbReference type="GO" id="GO:0046872">
    <property type="term" value="F:metal ion binding"/>
    <property type="evidence" value="ECO:0007669"/>
    <property type="project" value="UniProtKB-UniRule"/>
</dbReference>
<comment type="similarity">
    <text evidence="2">Belongs to the anaerobic coproporphyrinogen-III oxidase family. HemW subfamily.</text>
</comment>
<dbReference type="PROSITE" id="PS51918">
    <property type="entry name" value="RADICAL_SAM"/>
    <property type="match status" value="1"/>
</dbReference>
<dbReference type="PANTHER" id="PTHR13932:SF5">
    <property type="entry name" value="RADICAL S-ADENOSYL METHIONINE DOMAIN-CONTAINING PROTEIN 1, MITOCHONDRIAL"/>
    <property type="match status" value="1"/>
</dbReference>
<dbReference type="GO" id="GO:0006779">
    <property type="term" value="P:porphyrin-containing compound biosynthetic process"/>
    <property type="evidence" value="ECO:0007669"/>
    <property type="project" value="InterPro"/>
</dbReference>
<evidence type="ECO:0000256" key="4">
    <source>
        <dbReference type="ARBA" id="ARBA00022617"/>
    </source>
</evidence>
<evidence type="ECO:0000256" key="5">
    <source>
        <dbReference type="ARBA" id="ARBA00022691"/>
    </source>
</evidence>
<dbReference type="SFLD" id="SFLDF00288">
    <property type="entry name" value="HemN-like__clustered_with_nucl"/>
    <property type="match status" value="1"/>
</dbReference>
<organism evidence="12 13">
    <name type="scientific">Desulfuromusa kysingii</name>
    <dbReference type="NCBI Taxonomy" id="37625"/>
    <lineage>
        <taxon>Bacteria</taxon>
        <taxon>Pseudomonadati</taxon>
        <taxon>Thermodesulfobacteriota</taxon>
        <taxon>Desulfuromonadia</taxon>
        <taxon>Desulfuromonadales</taxon>
        <taxon>Geopsychrobacteraceae</taxon>
        <taxon>Desulfuromusa</taxon>
    </lineage>
</organism>
<dbReference type="Proteomes" id="UP000199409">
    <property type="component" value="Unassembled WGS sequence"/>
</dbReference>
<dbReference type="GO" id="GO:0005737">
    <property type="term" value="C:cytoplasm"/>
    <property type="evidence" value="ECO:0007669"/>
    <property type="project" value="UniProtKB-SubCell"/>
</dbReference>
<dbReference type="InterPro" id="IPR034505">
    <property type="entry name" value="Coproporphyrinogen-III_oxidase"/>
</dbReference>
<dbReference type="AlphaFoldDB" id="A0A1H4E149"/>
<dbReference type="PANTHER" id="PTHR13932">
    <property type="entry name" value="COPROPORPHYRINIGEN III OXIDASE"/>
    <property type="match status" value="1"/>
</dbReference>
<dbReference type="EMBL" id="FNQN01000012">
    <property type="protein sequence ID" value="SEA78132.1"/>
    <property type="molecule type" value="Genomic_DNA"/>
</dbReference>
<evidence type="ECO:0000256" key="6">
    <source>
        <dbReference type="ARBA" id="ARBA00022723"/>
    </source>
</evidence>
<dbReference type="NCBIfam" id="TIGR00539">
    <property type="entry name" value="hemN_rel"/>
    <property type="match status" value="1"/>
</dbReference>
<dbReference type="SFLD" id="SFLDG01065">
    <property type="entry name" value="anaerobic_coproporphyrinogen-I"/>
    <property type="match status" value="1"/>
</dbReference>
<dbReference type="InterPro" id="IPR058240">
    <property type="entry name" value="rSAM_sf"/>
</dbReference>
<evidence type="ECO:0000256" key="3">
    <source>
        <dbReference type="ARBA" id="ARBA00017228"/>
    </source>
</evidence>
<dbReference type="SUPFAM" id="SSF102114">
    <property type="entry name" value="Radical SAM enzymes"/>
    <property type="match status" value="1"/>
</dbReference>
<keyword evidence="8 10" id="KW-0411">Iron-sulfur</keyword>
<dbReference type="STRING" id="37625.SAMN05660420_03167"/>
<dbReference type="SFLD" id="SFLDS00029">
    <property type="entry name" value="Radical_SAM"/>
    <property type="match status" value="1"/>
</dbReference>
<dbReference type="Pfam" id="PF06969">
    <property type="entry name" value="HemN_C"/>
    <property type="match status" value="1"/>
</dbReference>
<comment type="function">
    <text evidence="10">Probably acts as a heme chaperone, transferring heme to an unknown acceptor. Binds one molecule of heme per monomer, possibly covalently. Binds 1 [4Fe-4S] cluster. The cluster is coordinated with 3 cysteines and an exchangeable S-adenosyl-L-methionine.</text>
</comment>
<dbReference type="InterPro" id="IPR010723">
    <property type="entry name" value="HemN_C"/>
</dbReference>
<evidence type="ECO:0000313" key="12">
    <source>
        <dbReference type="EMBL" id="SEA78132.1"/>
    </source>
</evidence>
<dbReference type="InterPro" id="IPR006638">
    <property type="entry name" value="Elp3/MiaA/NifB-like_rSAM"/>
</dbReference>
<dbReference type="SMART" id="SM00729">
    <property type="entry name" value="Elp3"/>
    <property type="match status" value="1"/>
</dbReference>
<dbReference type="Pfam" id="PF04055">
    <property type="entry name" value="Radical_SAM"/>
    <property type="match status" value="1"/>
</dbReference>
<dbReference type="GO" id="GO:0051539">
    <property type="term" value="F:4 iron, 4 sulfur cluster binding"/>
    <property type="evidence" value="ECO:0007669"/>
    <property type="project" value="UniProtKB-UniRule"/>
</dbReference>
<keyword evidence="4 10" id="KW-0349">Heme</keyword>
<dbReference type="OrthoDB" id="9808022at2"/>
<dbReference type="SFLD" id="SFLDF00562">
    <property type="entry name" value="HemN-like__clustered_with_heat"/>
    <property type="match status" value="1"/>
</dbReference>
<keyword evidence="7 10" id="KW-0408">Iron</keyword>
<evidence type="ECO:0000256" key="2">
    <source>
        <dbReference type="ARBA" id="ARBA00006100"/>
    </source>
</evidence>
<evidence type="ECO:0000259" key="11">
    <source>
        <dbReference type="PROSITE" id="PS51918"/>
    </source>
</evidence>
<name>A0A1H4E149_9BACT</name>
<reference evidence="12 13" key="1">
    <citation type="submission" date="2016-10" db="EMBL/GenBank/DDBJ databases">
        <authorList>
            <person name="de Groot N.N."/>
        </authorList>
    </citation>
    <scope>NUCLEOTIDE SEQUENCE [LARGE SCALE GENOMIC DNA]</scope>
    <source>
        <strain evidence="12 13">DSM 7343</strain>
    </source>
</reference>
<evidence type="ECO:0000256" key="8">
    <source>
        <dbReference type="ARBA" id="ARBA00023014"/>
    </source>
</evidence>
<gene>
    <name evidence="12" type="ORF">SAMN05660420_03167</name>
</gene>
<evidence type="ECO:0000256" key="10">
    <source>
        <dbReference type="RuleBase" id="RU364116"/>
    </source>
</evidence>
<feature type="domain" description="Radical SAM core" evidence="11">
    <location>
        <begin position="1"/>
        <end position="233"/>
    </location>
</feature>
<keyword evidence="10" id="KW-0963">Cytoplasm</keyword>
<keyword evidence="13" id="KW-1185">Reference proteome</keyword>
<dbReference type="GO" id="GO:0004109">
    <property type="term" value="F:coproporphyrinogen oxidase activity"/>
    <property type="evidence" value="ECO:0007669"/>
    <property type="project" value="InterPro"/>
</dbReference>
<keyword evidence="10" id="KW-0004">4Fe-4S</keyword>
<comment type="subcellular location">
    <subcellularLocation>
        <location evidence="10">Cytoplasm</location>
    </subcellularLocation>
</comment>
<comment type="cofactor">
    <cofactor evidence="1">
        <name>[4Fe-4S] cluster</name>
        <dbReference type="ChEBI" id="CHEBI:49883"/>
    </cofactor>
</comment>
<sequence>MGALYLHIPFCISKCPYCDFFSEVGQQQQIDDYVEQLKRNIKIASTQDSQPLSLDTLFFGGGTPSLLSVNQLADVLRCIVRYFGINPAAEITIEANPGTLSLEKLKGYRQAGVNRLSLGIQSLDDHRLQQLGRIHTVAQARESIISARAAGFDNLSLDLMFALPNQDLLALESEIAELLTFKPEHVSVYGLSYEEGTDFFLRQQAGKIRSCDEGLYADMYLLLHNYLVAAGYNHYEISNFAKPDSLCRHNQVYWKRENCLAIGAGAHGFQDQHWGKRWHVEADLNHYKECLIQGKDPVKLLEQYDRDGAMKEYAYLRLRTSKGIDVQEFYRRFGLEFQDVFAPAILKTKDYLYASGQRRFFDVNGWLIYDHLISNFI</sequence>
<dbReference type="InterPro" id="IPR004559">
    <property type="entry name" value="HemW-like"/>
</dbReference>
<keyword evidence="6 10" id="KW-0479">Metal-binding</keyword>
<dbReference type="RefSeq" id="WP_092350620.1">
    <property type="nucleotide sequence ID" value="NZ_FNQN01000012.1"/>
</dbReference>
<keyword evidence="5 10" id="KW-0949">S-adenosyl-L-methionine</keyword>
<evidence type="ECO:0000313" key="13">
    <source>
        <dbReference type="Proteomes" id="UP000199409"/>
    </source>
</evidence>
<keyword evidence="9 10" id="KW-0143">Chaperone</keyword>
<dbReference type="Gene3D" id="3.20.20.70">
    <property type="entry name" value="Aldolase class I"/>
    <property type="match status" value="1"/>
</dbReference>
<dbReference type="InterPro" id="IPR013785">
    <property type="entry name" value="Aldolase_TIM"/>
</dbReference>
<proteinExistence type="inferred from homology"/>
<dbReference type="InterPro" id="IPR007197">
    <property type="entry name" value="rSAM"/>
</dbReference>